<dbReference type="PANTHER" id="PTHR45871">
    <property type="entry name" value="N-ACETYLGLUCOSAMINYL-PHOSPHATIDYLINOSITOL BIOSYNTHETIC PROTEIN"/>
    <property type="match status" value="1"/>
</dbReference>
<dbReference type="PANTHER" id="PTHR45871:SF1">
    <property type="entry name" value="PHOSPHATIDYLINOSITOL N-ACETYLGLUCOSAMINYLTRANSFERASE SUBUNIT A"/>
    <property type="match status" value="1"/>
</dbReference>
<keyword evidence="2" id="KW-1185">Reference proteome</keyword>
<dbReference type="GO" id="GO:0000506">
    <property type="term" value="C:glycosylphosphatidylinositol-N-acetylglucosaminyltransferase (GPI-GnT) complex"/>
    <property type="evidence" value="ECO:0007669"/>
    <property type="project" value="TreeGrafter"/>
</dbReference>
<dbReference type="OrthoDB" id="734129at2759"/>
<dbReference type="EMBL" id="JAGFBS010000083">
    <property type="protein sequence ID" value="KAG6369407.1"/>
    <property type="molecule type" value="Genomic_DNA"/>
</dbReference>
<evidence type="ECO:0000313" key="2">
    <source>
        <dbReference type="Proteomes" id="UP000683000"/>
    </source>
</evidence>
<dbReference type="GO" id="GO:0006506">
    <property type="term" value="P:GPI anchor biosynthetic process"/>
    <property type="evidence" value="ECO:0007669"/>
    <property type="project" value="TreeGrafter"/>
</dbReference>
<reference evidence="1" key="1">
    <citation type="submission" date="2021-03" db="EMBL/GenBank/DDBJ databases">
        <title>Evolutionary innovations through gain and loss of genes in the ectomycorrhizal Boletales.</title>
        <authorList>
            <person name="Wu G."/>
            <person name="Miyauchi S."/>
            <person name="Morin E."/>
            <person name="Yang Z.-L."/>
            <person name="Xu J."/>
            <person name="Martin F.M."/>
        </authorList>
    </citation>
    <scope>NUCLEOTIDE SEQUENCE</scope>
    <source>
        <strain evidence="1">BR01</strain>
    </source>
</reference>
<name>A0A8I2YCI4_9AGAM</name>
<dbReference type="Proteomes" id="UP000683000">
    <property type="component" value="Unassembled WGS sequence"/>
</dbReference>
<comment type="caution">
    <text evidence="1">The sequence shown here is derived from an EMBL/GenBank/DDBJ whole genome shotgun (WGS) entry which is preliminary data.</text>
</comment>
<sequence length="206" mass="23332">MVIEELLLTDATLRAAQLGTSLLAGSTHWMAPELILFPIEDIDGALCPVMRESDVFSFAFPNVNFIIVHERHFLQDWIKLLGPVRHRDVRDVLIRGSIFLHTSLTEAFSIAILEAACTGLYVVSTQVGGVPEILPQDMISFANPDEDGALPPFLFFLFFFLQQAHRFTHTNTDHPHTRVTLFYDWAHIAECTEVVYDQNQLISRHA</sequence>
<evidence type="ECO:0000313" key="1">
    <source>
        <dbReference type="EMBL" id="KAG6369407.1"/>
    </source>
</evidence>
<organism evidence="1 2">
    <name type="scientific">Boletus reticuloceps</name>
    <dbReference type="NCBI Taxonomy" id="495285"/>
    <lineage>
        <taxon>Eukaryota</taxon>
        <taxon>Fungi</taxon>
        <taxon>Dikarya</taxon>
        <taxon>Basidiomycota</taxon>
        <taxon>Agaricomycotina</taxon>
        <taxon>Agaricomycetes</taxon>
        <taxon>Agaricomycetidae</taxon>
        <taxon>Boletales</taxon>
        <taxon>Boletineae</taxon>
        <taxon>Boletaceae</taxon>
        <taxon>Boletoideae</taxon>
        <taxon>Boletus</taxon>
    </lineage>
</organism>
<dbReference type="AlphaFoldDB" id="A0A8I2YCI4"/>
<evidence type="ECO:0008006" key="3">
    <source>
        <dbReference type="Google" id="ProtNLM"/>
    </source>
</evidence>
<accession>A0A8I2YCI4</accession>
<dbReference type="SUPFAM" id="SSF53756">
    <property type="entry name" value="UDP-Glycosyltransferase/glycogen phosphorylase"/>
    <property type="match status" value="1"/>
</dbReference>
<proteinExistence type="predicted"/>
<dbReference type="GO" id="GO:0017176">
    <property type="term" value="F:phosphatidylinositol N-acetylglucosaminyltransferase activity"/>
    <property type="evidence" value="ECO:0007669"/>
    <property type="project" value="TreeGrafter"/>
</dbReference>
<protein>
    <recommendedName>
        <fullName evidence="3">Glycosyltransferase</fullName>
    </recommendedName>
</protein>
<dbReference type="Gene3D" id="3.40.50.2000">
    <property type="entry name" value="Glycogen Phosphorylase B"/>
    <property type="match status" value="1"/>
</dbReference>
<gene>
    <name evidence="1" type="ORF">JVT61DRAFT_14889</name>
</gene>
<dbReference type="Pfam" id="PF13692">
    <property type="entry name" value="Glyco_trans_1_4"/>
    <property type="match status" value="1"/>
</dbReference>